<feature type="binding site" evidence="9">
    <location>
        <begin position="219"/>
        <end position="221"/>
    </location>
    <ligand>
        <name>ATP</name>
        <dbReference type="ChEBI" id="CHEBI:30616"/>
    </ligand>
</feature>
<keyword evidence="7 9" id="KW-0460">Magnesium</keyword>
<keyword evidence="5 9" id="KW-0093">Biotin biosynthesis</keyword>
<dbReference type="GO" id="GO:0005829">
    <property type="term" value="C:cytosol"/>
    <property type="evidence" value="ECO:0007669"/>
    <property type="project" value="TreeGrafter"/>
</dbReference>
<evidence type="ECO:0000256" key="1">
    <source>
        <dbReference type="ARBA" id="ARBA00022490"/>
    </source>
</evidence>
<comment type="catalytic activity">
    <reaction evidence="8">
        <text>(7R,8S)-8-amino-7-(carboxyamino)nonanoate + ATP = (4R,5S)-dethiobiotin + ADP + phosphate + H(+)</text>
        <dbReference type="Rhea" id="RHEA:63684"/>
        <dbReference type="ChEBI" id="CHEBI:15378"/>
        <dbReference type="ChEBI" id="CHEBI:30616"/>
        <dbReference type="ChEBI" id="CHEBI:43474"/>
        <dbReference type="ChEBI" id="CHEBI:149470"/>
        <dbReference type="ChEBI" id="CHEBI:149473"/>
        <dbReference type="ChEBI" id="CHEBI:456216"/>
    </reaction>
</comment>
<dbReference type="GO" id="GO:0004141">
    <property type="term" value="F:dethiobiotin synthase activity"/>
    <property type="evidence" value="ECO:0007669"/>
    <property type="project" value="UniProtKB-UniRule"/>
</dbReference>
<evidence type="ECO:0000256" key="9">
    <source>
        <dbReference type="HAMAP-Rule" id="MF_00336"/>
    </source>
</evidence>
<evidence type="ECO:0000256" key="6">
    <source>
        <dbReference type="ARBA" id="ARBA00022840"/>
    </source>
</evidence>
<comment type="function">
    <text evidence="9">Catalyzes a mechanistically unusual reaction, the ATP-dependent insertion of CO2 between the N7 and N8 nitrogen atoms of 7,8-diaminopelargonic acid (DAPA, also called 7,8-diammoniononanoate) to form a ureido ring.</text>
</comment>
<evidence type="ECO:0000256" key="3">
    <source>
        <dbReference type="ARBA" id="ARBA00022723"/>
    </source>
</evidence>
<feature type="binding site" evidence="9">
    <location>
        <position position="26"/>
    </location>
    <ligand>
        <name>Mg(2+)</name>
        <dbReference type="ChEBI" id="CHEBI:18420"/>
    </ligand>
</feature>
<keyword evidence="3 9" id="KW-0479">Metal-binding</keyword>
<feature type="binding site" evidence="9">
    <location>
        <position position="60"/>
    </location>
    <ligand>
        <name>Mg(2+)</name>
        <dbReference type="ChEBI" id="CHEBI:18420"/>
    </ligand>
</feature>
<evidence type="ECO:0000256" key="4">
    <source>
        <dbReference type="ARBA" id="ARBA00022741"/>
    </source>
</evidence>
<dbReference type="PANTHER" id="PTHR43210:SF2">
    <property type="entry name" value="ATP-DEPENDENT DETHIOBIOTIN SYNTHETASE BIOD 2"/>
    <property type="match status" value="1"/>
</dbReference>
<dbReference type="SUPFAM" id="SSF52540">
    <property type="entry name" value="P-loop containing nucleoside triphosphate hydrolases"/>
    <property type="match status" value="1"/>
</dbReference>
<dbReference type="GO" id="GO:0009102">
    <property type="term" value="P:biotin biosynthetic process"/>
    <property type="evidence" value="ECO:0007669"/>
    <property type="project" value="UniProtKB-UniRule"/>
</dbReference>
<protein>
    <recommendedName>
        <fullName evidence="9">ATP-dependent dethiobiotin synthetase BioD</fullName>
        <ecNumber evidence="9">6.3.3.3</ecNumber>
    </recommendedName>
    <alternativeName>
        <fullName evidence="9">DTB synthetase</fullName>
        <shortName evidence="9">DTBS</shortName>
    </alternativeName>
    <alternativeName>
        <fullName evidence="9">Dethiobiotin synthase</fullName>
    </alternativeName>
</protein>
<dbReference type="Gene3D" id="3.40.50.300">
    <property type="entry name" value="P-loop containing nucleotide triphosphate hydrolases"/>
    <property type="match status" value="1"/>
</dbReference>
<evidence type="ECO:0000313" key="11">
    <source>
        <dbReference type="Proteomes" id="UP000179129"/>
    </source>
</evidence>
<feature type="binding site" evidence="9">
    <location>
        <begin position="184"/>
        <end position="185"/>
    </location>
    <ligand>
        <name>ATP</name>
        <dbReference type="ChEBI" id="CHEBI:30616"/>
    </ligand>
</feature>
<proteinExistence type="inferred from homology"/>
<evidence type="ECO:0000313" key="10">
    <source>
        <dbReference type="EMBL" id="OGG01229.1"/>
    </source>
</evidence>
<dbReference type="PANTHER" id="PTHR43210">
    <property type="entry name" value="DETHIOBIOTIN SYNTHETASE"/>
    <property type="match status" value="1"/>
</dbReference>
<dbReference type="GO" id="GO:0005524">
    <property type="term" value="F:ATP binding"/>
    <property type="evidence" value="ECO:0007669"/>
    <property type="project" value="UniProtKB-UniRule"/>
</dbReference>
<dbReference type="CDD" id="cd03109">
    <property type="entry name" value="DTBS"/>
    <property type="match status" value="1"/>
</dbReference>
<comment type="pathway">
    <text evidence="9">Cofactor biosynthesis; biotin biosynthesis; biotin from 7,8-diaminononanoate: step 1/2.</text>
</comment>
<comment type="caution">
    <text evidence="10">The sequence shown here is derived from an EMBL/GenBank/DDBJ whole genome shotgun (WGS) entry which is preliminary data.</text>
</comment>
<dbReference type="PIRSF" id="PIRSF006755">
    <property type="entry name" value="DTB_synth"/>
    <property type="match status" value="1"/>
</dbReference>
<dbReference type="EMBL" id="MFIX01000218">
    <property type="protein sequence ID" value="OGG01229.1"/>
    <property type="molecule type" value="Genomic_DNA"/>
</dbReference>
<dbReference type="InterPro" id="IPR004472">
    <property type="entry name" value="DTB_synth_BioD"/>
</dbReference>
<dbReference type="InterPro" id="IPR027417">
    <property type="entry name" value="P-loop_NTPase"/>
</dbReference>
<dbReference type="NCBIfam" id="TIGR00347">
    <property type="entry name" value="bioD"/>
    <property type="match status" value="1"/>
</dbReference>
<comment type="similarity">
    <text evidence="9">Belongs to the dethiobiotin synthetase family.</text>
</comment>
<evidence type="ECO:0000256" key="8">
    <source>
        <dbReference type="ARBA" id="ARBA00047386"/>
    </source>
</evidence>
<reference evidence="10 11" key="1">
    <citation type="journal article" date="2016" name="Nat. Commun.">
        <title>Thousands of microbial genomes shed light on interconnected biogeochemical processes in an aquifer system.</title>
        <authorList>
            <person name="Anantharaman K."/>
            <person name="Brown C.T."/>
            <person name="Hug L.A."/>
            <person name="Sharon I."/>
            <person name="Castelle C.J."/>
            <person name="Probst A.J."/>
            <person name="Thomas B.C."/>
            <person name="Singh A."/>
            <person name="Wilkins M.J."/>
            <person name="Karaoz U."/>
            <person name="Brodie E.L."/>
            <person name="Williams K.H."/>
            <person name="Hubbard S.S."/>
            <person name="Banfield J.F."/>
        </authorList>
    </citation>
    <scope>NUCLEOTIDE SEQUENCE [LARGE SCALE GENOMIC DNA]</scope>
</reference>
<dbReference type="EC" id="6.3.3.3" evidence="9"/>
<dbReference type="AlphaFoldDB" id="A0A1F5YM08"/>
<feature type="binding site" evidence="9">
    <location>
        <position position="51"/>
    </location>
    <ligand>
        <name>substrate</name>
    </ligand>
</feature>
<dbReference type="UniPathway" id="UPA00078">
    <property type="reaction ID" value="UER00161"/>
</dbReference>
<feature type="binding site" evidence="9">
    <location>
        <position position="60"/>
    </location>
    <ligand>
        <name>ATP</name>
        <dbReference type="ChEBI" id="CHEBI:30616"/>
    </ligand>
</feature>
<dbReference type="Proteomes" id="UP000179129">
    <property type="component" value="Unassembled WGS sequence"/>
</dbReference>
<dbReference type="Pfam" id="PF13500">
    <property type="entry name" value="AAA_26"/>
    <property type="match status" value="1"/>
</dbReference>
<dbReference type="STRING" id="1817867.A3F83_16870"/>
<dbReference type="GO" id="GO:0000287">
    <property type="term" value="F:magnesium ion binding"/>
    <property type="evidence" value="ECO:0007669"/>
    <property type="project" value="UniProtKB-UniRule"/>
</dbReference>
<accession>A0A1F5YM08</accession>
<sequence length="253" mass="26941">MPQRVNKAAALKGFFVTGTDTGVGKTALAASLALLMIESGIRTAPVKPVQTGVSASQPGDLEHCLKLCGLQPSPAELRLMNPYRFPLPASPHLAAEQAGARISLSRIVTACQKLCKNYQALVVEGAGGLLVPLTRRTTTLELARRLGLPLIIVARAGLGTLNHTLLTLRAAKEAELEVAAVALNHPERASRGKAEKIIEKDNREIIAALGKVEVWEALPYIEGAGVKVEATRRLAGVLAGRGARERIEREFIS</sequence>
<feature type="binding site" evidence="9">
    <location>
        <begin position="124"/>
        <end position="127"/>
    </location>
    <ligand>
        <name>ATP</name>
        <dbReference type="ChEBI" id="CHEBI:30616"/>
    </ligand>
</feature>
<comment type="catalytic activity">
    <reaction evidence="9">
        <text>(7R,8S)-7,8-diammoniononanoate + CO2 + ATP = (4R,5S)-dethiobiotin + ADP + phosphate + 3 H(+)</text>
        <dbReference type="Rhea" id="RHEA:15805"/>
        <dbReference type="ChEBI" id="CHEBI:15378"/>
        <dbReference type="ChEBI" id="CHEBI:16526"/>
        <dbReference type="ChEBI" id="CHEBI:30616"/>
        <dbReference type="ChEBI" id="CHEBI:43474"/>
        <dbReference type="ChEBI" id="CHEBI:149469"/>
        <dbReference type="ChEBI" id="CHEBI:149473"/>
        <dbReference type="ChEBI" id="CHEBI:456216"/>
        <dbReference type="EC" id="6.3.3.3"/>
    </reaction>
</comment>
<comment type="subunit">
    <text evidence="9">Homodimer.</text>
</comment>
<gene>
    <name evidence="9" type="primary">bioD</name>
    <name evidence="10" type="ORF">A3F83_16870</name>
</gene>
<comment type="subcellular location">
    <subcellularLocation>
        <location evidence="9">Cytoplasm</location>
    </subcellularLocation>
</comment>
<keyword evidence="2 9" id="KW-0436">Ligase</keyword>
<comment type="cofactor">
    <cofactor evidence="9">
        <name>Mg(2+)</name>
        <dbReference type="ChEBI" id="CHEBI:18420"/>
    </cofactor>
</comment>
<feature type="binding site" evidence="9">
    <location>
        <position position="124"/>
    </location>
    <ligand>
        <name>Mg(2+)</name>
        <dbReference type="ChEBI" id="CHEBI:18420"/>
    </ligand>
</feature>
<feature type="active site" evidence="9">
    <location>
        <position position="47"/>
    </location>
</feature>
<keyword evidence="6 9" id="KW-0067">ATP-binding</keyword>
<evidence type="ECO:0000256" key="5">
    <source>
        <dbReference type="ARBA" id="ARBA00022756"/>
    </source>
</evidence>
<organism evidence="10 11">
    <name type="scientific">Candidatus Glassbacteria bacterium RIFCSPLOWO2_12_FULL_58_11</name>
    <dbReference type="NCBI Taxonomy" id="1817867"/>
    <lineage>
        <taxon>Bacteria</taxon>
        <taxon>Candidatus Glassiibacteriota</taxon>
    </lineage>
</organism>
<dbReference type="HAMAP" id="MF_00336">
    <property type="entry name" value="BioD"/>
    <property type="match status" value="1"/>
</dbReference>
<name>A0A1F5YM08_9BACT</name>
<evidence type="ECO:0000256" key="7">
    <source>
        <dbReference type="ARBA" id="ARBA00022842"/>
    </source>
</evidence>
<keyword evidence="1 9" id="KW-0963">Cytoplasm</keyword>
<evidence type="ECO:0000256" key="2">
    <source>
        <dbReference type="ARBA" id="ARBA00022598"/>
    </source>
</evidence>
<keyword evidence="4 9" id="KW-0547">Nucleotide-binding</keyword>
<comment type="caution">
    <text evidence="9">Lacks conserved residue(s) required for the propagation of feature annotation.</text>
</comment>